<evidence type="ECO:0000313" key="13">
    <source>
        <dbReference type="EMBL" id="KAG5331165.1"/>
    </source>
</evidence>
<keyword evidence="2" id="KW-0217">Developmental protein</keyword>
<dbReference type="FunFam" id="3.30.710.10:FF:000091">
    <property type="entry name" value="Lola, isoform F"/>
    <property type="match status" value="1"/>
</dbReference>
<feature type="compositionally biased region" description="Polar residues" evidence="10">
    <location>
        <begin position="208"/>
        <end position="224"/>
    </location>
</feature>
<dbReference type="Pfam" id="PF13909">
    <property type="entry name" value="zf-H2C2_5"/>
    <property type="match status" value="1"/>
</dbReference>
<keyword evidence="9" id="KW-0479">Metal-binding</keyword>
<keyword evidence="3" id="KW-0221">Differentiation</keyword>
<feature type="domain" description="C2H2-type" evidence="12">
    <location>
        <begin position="1026"/>
        <end position="1053"/>
    </location>
</feature>
<evidence type="ECO:0000256" key="10">
    <source>
        <dbReference type="SAM" id="MobiDB-lite"/>
    </source>
</evidence>
<dbReference type="GO" id="GO:0005634">
    <property type="term" value="C:nucleus"/>
    <property type="evidence" value="ECO:0007669"/>
    <property type="project" value="UniProtKB-SubCell"/>
</dbReference>
<feature type="compositionally biased region" description="Basic residues" evidence="10">
    <location>
        <begin position="195"/>
        <end position="204"/>
    </location>
</feature>
<dbReference type="GO" id="GO:0008270">
    <property type="term" value="F:zinc ion binding"/>
    <property type="evidence" value="ECO:0007669"/>
    <property type="project" value="UniProtKB-KW"/>
</dbReference>
<dbReference type="InterPro" id="IPR000210">
    <property type="entry name" value="BTB/POZ_dom"/>
</dbReference>
<dbReference type="Gene3D" id="3.30.160.60">
    <property type="entry name" value="Classic Zinc Finger"/>
    <property type="match status" value="6"/>
</dbReference>
<evidence type="ECO:0000256" key="5">
    <source>
        <dbReference type="ARBA" id="ARBA00023015"/>
    </source>
</evidence>
<evidence type="ECO:0000313" key="14">
    <source>
        <dbReference type="Proteomes" id="UP000669903"/>
    </source>
</evidence>
<dbReference type="GO" id="GO:0035167">
    <property type="term" value="P:larval lymph gland hemopoiesis"/>
    <property type="evidence" value="ECO:0007669"/>
    <property type="project" value="UniProtKB-ARBA"/>
</dbReference>
<keyword evidence="4" id="KW-0524">Neurogenesis</keyword>
<feature type="non-terminal residue" evidence="13">
    <location>
        <position position="1097"/>
    </location>
</feature>
<dbReference type="Pfam" id="PF00651">
    <property type="entry name" value="BTB"/>
    <property type="match status" value="1"/>
</dbReference>
<feature type="domain" description="C2H2-type" evidence="12">
    <location>
        <begin position="827"/>
        <end position="855"/>
    </location>
</feature>
<dbReference type="Gene3D" id="3.30.710.10">
    <property type="entry name" value="Potassium Channel Kv1.1, Chain A"/>
    <property type="match status" value="1"/>
</dbReference>
<evidence type="ECO:0000259" key="12">
    <source>
        <dbReference type="PROSITE" id="PS50157"/>
    </source>
</evidence>
<keyword evidence="6" id="KW-0804">Transcription</keyword>
<feature type="region of interest" description="Disordered" evidence="10">
    <location>
        <begin position="115"/>
        <end position="228"/>
    </location>
</feature>
<feature type="domain" description="C2H2-type" evidence="12">
    <location>
        <begin position="654"/>
        <end position="681"/>
    </location>
</feature>
<evidence type="ECO:0000256" key="1">
    <source>
        <dbReference type="ARBA" id="ARBA00004123"/>
    </source>
</evidence>
<feature type="domain" description="BTB" evidence="11">
    <location>
        <begin position="32"/>
        <end position="97"/>
    </location>
</feature>
<feature type="domain" description="C2H2-type" evidence="12">
    <location>
        <begin position="610"/>
        <end position="638"/>
    </location>
</feature>
<feature type="domain" description="C2H2-type" evidence="12">
    <location>
        <begin position="798"/>
        <end position="825"/>
    </location>
</feature>
<evidence type="ECO:0000256" key="6">
    <source>
        <dbReference type="ARBA" id="ARBA00023163"/>
    </source>
</evidence>
<protein>
    <submittedName>
        <fullName evidence="13">LOLA2 protein</fullName>
    </submittedName>
</protein>
<keyword evidence="9" id="KW-0863">Zinc-finger</keyword>
<dbReference type="SMART" id="SM00355">
    <property type="entry name" value="ZnF_C2H2"/>
    <property type="match status" value="13"/>
</dbReference>
<dbReference type="InterPro" id="IPR013087">
    <property type="entry name" value="Znf_C2H2_type"/>
</dbReference>
<feature type="domain" description="C2H2-type" evidence="12">
    <location>
        <begin position="1055"/>
        <end position="1083"/>
    </location>
</feature>
<dbReference type="GO" id="GO:0008406">
    <property type="term" value="P:gonad development"/>
    <property type="evidence" value="ECO:0007669"/>
    <property type="project" value="UniProtKB-ARBA"/>
</dbReference>
<evidence type="ECO:0000256" key="7">
    <source>
        <dbReference type="ARBA" id="ARBA00023242"/>
    </source>
</evidence>
<accession>A0A836G3E7</accession>
<evidence type="ECO:0000256" key="2">
    <source>
        <dbReference type="ARBA" id="ARBA00022473"/>
    </source>
</evidence>
<comment type="caution">
    <text evidence="13">The sequence shown here is derived from an EMBL/GenBank/DDBJ whole genome shotgun (WGS) entry which is preliminary data.</text>
</comment>
<feature type="region of interest" description="Disordered" evidence="10">
    <location>
        <begin position="308"/>
        <end position="334"/>
    </location>
</feature>
<dbReference type="InterPro" id="IPR051095">
    <property type="entry name" value="Dros_DevTransReg"/>
</dbReference>
<feature type="region of interest" description="Disordered" evidence="10">
    <location>
        <begin position="397"/>
        <end position="418"/>
    </location>
</feature>
<gene>
    <name evidence="13" type="primary">Lola_13</name>
    <name evidence="13" type="ORF">G6Z76_0000982</name>
</gene>
<feature type="non-terminal residue" evidence="13">
    <location>
        <position position="1"/>
    </location>
</feature>
<evidence type="ECO:0000256" key="9">
    <source>
        <dbReference type="PROSITE-ProRule" id="PRU00042"/>
    </source>
</evidence>
<keyword evidence="5" id="KW-0805">Transcription regulation</keyword>
<dbReference type="PANTHER" id="PTHR23110:SF111">
    <property type="entry name" value="LONGITUDINALS LACKING PROTEIN, ISOFORMS F_I_K_T"/>
    <property type="match status" value="1"/>
</dbReference>
<reference evidence="13" key="1">
    <citation type="submission" date="2020-03" db="EMBL/GenBank/DDBJ databases">
        <title>Relaxed selection underlies rapid genomic changes in the transitions from sociality to social parasitism in ants.</title>
        <authorList>
            <person name="Bi X."/>
        </authorList>
    </citation>
    <scope>NUCLEOTIDE SEQUENCE</scope>
    <source>
        <strain evidence="13">BGI-DK2014a</strain>
        <tissue evidence="13">Whole body</tissue>
    </source>
</reference>
<dbReference type="GO" id="GO:0048813">
    <property type="term" value="P:dendrite morphogenesis"/>
    <property type="evidence" value="ECO:0007669"/>
    <property type="project" value="UniProtKB-ARBA"/>
</dbReference>
<feature type="compositionally biased region" description="Polar residues" evidence="10">
    <location>
        <begin position="117"/>
        <end position="139"/>
    </location>
</feature>
<feature type="domain" description="C2H2-type" evidence="12">
    <location>
        <begin position="939"/>
        <end position="967"/>
    </location>
</feature>
<dbReference type="GO" id="GO:0007526">
    <property type="term" value="P:larval somatic muscle development"/>
    <property type="evidence" value="ECO:0007669"/>
    <property type="project" value="UniProtKB-ARBA"/>
</dbReference>
<dbReference type="GO" id="GO:0007464">
    <property type="term" value="P:R3/R4 cell fate commitment"/>
    <property type="evidence" value="ECO:0007669"/>
    <property type="project" value="UniProtKB-ARBA"/>
</dbReference>
<evidence type="ECO:0000256" key="8">
    <source>
        <dbReference type="ARBA" id="ARBA00037382"/>
    </source>
</evidence>
<keyword evidence="14" id="KW-1185">Reference proteome</keyword>
<dbReference type="GO" id="GO:0045476">
    <property type="term" value="P:nurse cell apoptotic process"/>
    <property type="evidence" value="ECO:0007669"/>
    <property type="project" value="UniProtKB-ARBA"/>
</dbReference>
<dbReference type="CDD" id="cd18315">
    <property type="entry name" value="BTB_POZ_BAB-like"/>
    <property type="match status" value="1"/>
</dbReference>
<dbReference type="SUPFAM" id="SSF54695">
    <property type="entry name" value="POZ domain"/>
    <property type="match status" value="1"/>
</dbReference>
<evidence type="ECO:0000256" key="3">
    <source>
        <dbReference type="ARBA" id="ARBA00022782"/>
    </source>
</evidence>
<keyword evidence="9" id="KW-0862">Zinc</keyword>
<dbReference type="GO" id="GO:0016199">
    <property type="term" value="P:axon midline choice point recognition"/>
    <property type="evidence" value="ECO:0007669"/>
    <property type="project" value="UniProtKB-ARBA"/>
</dbReference>
<feature type="compositionally biased region" description="Polar residues" evidence="10">
    <location>
        <begin position="176"/>
        <end position="194"/>
    </location>
</feature>
<dbReference type="SMART" id="SM00225">
    <property type="entry name" value="BTB"/>
    <property type="match status" value="1"/>
</dbReference>
<dbReference type="EMBL" id="JAANIC010005639">
    <property type="protein sequence ID" value="KAG5331165.1"/>
    <property type="molecule type" value="Genomic_DNA"/>
</dbReference>
<dbReference type="InterPro" id="IPR011333">
    <property type="entry name" value="SKP1/BTB/POZ_sf"/>
</dbReference>
<comment type="subcellular location">
    <subcellularLocation>
        <location evidence="1">Nucleus</location>
    </subcellularLocation>
</comment>
<sequence length="1097" mass="124966">MEDDQQFCLRWNNHQSTLIQNFDTLLESGTLVDCTLAAEGKTLKAHKVVLSACSPYFECLLSEHYDKHPVFILKDVKFKELKAMMDYMYRGEVNISQDQLAALLKAAESLQIKGLSESKTAGSSKTESRPQKTVSQPTAPSLDIPHASSGLTIEKNKVPRQSLAQSSVGDIPEDTASPQVSKGLSSREGSQSPTSRKRKRFRRRSLTEDSTIENQDASNSSDMPQQMGVPALGIAPVADEKVHADPTDSLGRSALMTQLTKPADEMLQLPLEKPEPNDNLIEPKSEYLDDAEEGVEDLTLDEDMNDLNDIEQDNNRAGPSHDPAQHPAGMGSWHVTGDRSNAGGVVGSVAAPGTGDEVFLAAQEAAQAHRDSQVFLWSELDSVLSTRLVRAFSSTVEKEKKKKRKGGSKYPGHTVSTGVTRGFADKRGSFRASDRNPYDVKGLPLYACSQPREGDRLEWRRRRTAISVCNVRTWIQIPILSHTTLQIRVRPPRIPVYLHLHSLRQILLPTGSPQAAYPQHPRGFPSALDSIHISEYRCCFCNSPYPTTSHLKSHLTRGCFMDPTFSVEKRRSLNKMESRNYVCPKCSQGYKNKRTLDTHLRIACGREPKFQCPYCGLKSKHPPNIYTHIRRKHKGRTVVDSCVAEYRTSVVRTYACMYCNKSFVLKRFLYAHLKKSCYWNPNSECYHAQSSKPFLCSKCGASYSKQYFLTQHMRKDCDSLYGQIHASYVHPQVVSGHSVTAESYQSRRDNLNAMEDTEENTYLYVDSSHRQETAVAPIPATRWPDNVVAQGSVTRKKFHCPRCNSGYTRLSDMKTHCQFQCGKEPRYQCPYCTKKAKFSSNMYVHVRRMHKDKKLQIIDLYKQLSRPPRFKCPYCDLVSKKTSNVQQHIRRRHKDRVMPSSMKTQPADRFPCPQCSSIFSRKNNLYSHLKYECGKLPRFRCPYCLYASKKASNIRAHIRRKHNGSEVDVIYHHLKFACGQSPRFNCPYCPFRTKHTSNVRAHVRRKHPDHEVYSITSSREQNAKSFPCGNCNSVFSMKHNLQYHWRIECGQPPRYNCPYCAYRTKHPSNVRAHVRRIHPGNRVYVVDIHKTDIPQFF</sequence>
<dbReference type="Proteomes" id="UP000669903">
    <property type="component" value="Unassembled WGS sequence"/>
</dbReference>
<organism evidence="13 14">
    <name type="scientific">Acromyrmex charruanus</name>
    <dbReference type="NCBI Taxonomy" id="2715315"/>
    <lineage>
        <taxon>Eukaryota</taxon>
        <taxon>Metazoa</taxon>
        <taxon>Ecdysozoa</taxon>
        <taxon>Arthropoda</taxon>
        <taxon>Hexapoda</taxon>
        <taxon>Insecta</taxon>
        <taxon>Pterygota</taxon>
        <taxon>Neoptera</taxon>
        <taxon>Endopterygota</taxon>
        <taxon>Hymenoptera</taxon>
        <taxon>Apocrita</taxon>
        <taxon>Aculeata</taxon>
        <taxon>Formicoidea</taxon>
        <taxon>Formicidae</taxon>
        <taxon>Myrmicinae</taxon>
        <taxon>Acromyrmex</taxon>
    </lineage>
</organism>
<feature type="domain" description="C2H2-type" evidence="12">
    <location>
        <begin position="910"/>
        <end position="937"/>
    </location>
</feature>
<dbReference type="SUPFAM" id="SSF57667">
    <property type="entry name" value="beta-beta-alpha zinc fingers"/>
    <property type="match status" value="3"/>
</dbReference>
<dbReference type="PROSITE" id="PS50157">
    <property type="entry name" value="ZINC_FINGER_C2H2_2"/>
    <property type="match status" value="10"/>
</dbReference>
<feature type="domain" description="C2H2-type" evidence="12">
    <location>
        <begin position="581"/>
        <end position="608"/>
    </location>
</feature>
<feature type="domain" description="C2H2-type" evidence="12">
    <location>
        <begin position="694"/>
        <end position="726"/>
    </location>
</feature>
<evidence type="ECO:0000256" key="4">
    <source>
        <dbReference type="ARBA" id="ARBA00022902"/>
    </source>
</evidence>
<evidence type="ECO:0000259" key="11">
    <source>
        <dbReference type="PROSITE" id="PS50097"/>
    </source>
</evidence>
<keyword evidence="7" id="KW-0539">Nucleus</keyword>
<dbReference type="InterPro" id="IPR036236">
    <property type="entry name" value="Znf_C2H2_sf"/>
</dbReference>
<dbReference type="GO" id="GO:0045467">
    <property type="term" value="P:R7 cell development"/>
    <property type="evidence" value="ECO:0007669"/>
    <property type="project" value="UniProtKB-ARBA"/>
</dbReference>
<name>A0A836G3E7_9HYME</name>
<comment type="function">
    <text evidence="8">Putative transcription factor required for axon growth and guidance in the central and peripheral nervous systems. Repels CNS axons away from the midline by promoting the expression of the midline repellent sli and its receptor robo.</text>
</comment>
<proteinExistence type="predicted"/>
<dbReference type="PROSITE" id="PS50097">
    <property type="entry name" value="BTB"/>
    <property type="match status" value="1"/>
</dbReference>
<dbReference type="GO" id="GO:0006357">
    <property type="term" value="P:regulation of transcription by RNA polymerase II"/>
    <property type="evidence" value="ECO:0007669"/>
    <property type="project" value="TreeGrafter"/>
</dbReference>
<dbReference type="PANTHER" id="PTHR23110">
    <property type="entry name" value="BTB DOMAIN TRANSCRIPTION FACTOR"/>
    <property type="match status" value="1"/>
</dbReference>
<dbReference type="AlphaFoldDB" id="A0A836G3E7"/>